<evidence type="ECO:0000313" key="1">
    <source>
        <dbReference type="EMBL" id="AJD93289.1"/>
    </source>
</evidence>
<sequence length="416" mass="49680">MNPIKFDNVLKRLKKNAEETIAFHQEHADNLSYIELYFERVWKHQGFLQKRHWLSNLRNKTDWNQYFDKENNVYSELFTATFRKQYAEFNFNHYGYEKHVGKFFDDMSEYEDLVYFYMLHLSRYAMAQGFPRIRFVCESTIAERFVNDGDFKHYTISERLKKPASEVTVTFELSDGTNIESLTAEQLSTTANAFFKDEYEFKVRENWNSVKTASSELSIRVTDVHALEIEMARESEVVQRYTKNRDFSNDHIGFPKVYLSHDKELMKEELDVIIWMSFYELYESKENIHNLSLETTEILRKWLWSKGRLSFNNGLKDDLREFLLSGEWTEEDNYRNKLIRFLQSLKAVDGSMMLTLFYYDGSVEGLPSKAYIAIEHDNMNYLLRDFKTVFFTKDEADTELKRVNQLVIEQINKKAT</sequence>
<dbReference type="KEGG" id="jeo:JMA_39710"/>
<dbReference type="HOGENOM" id="CLU_660183_0_0_9"/>
<organism evidence="1 2">
    <name type="scientific">Jeotgalibacillus malaysiensis</name>
    <dbReference type="NCBI Taxonomy" id="1508404"/>
    <lineage>
        <taxon>Bacteria</taxon>
        <taxon>Bacillati</taxon>
        <taxon>Bacillota</taxon>
        <taxon>Bacilli</taxon>
        <taxon>Bacillales</taxon>
        <taxon>Caryophanaceae</taxon>
        <taxon>Jeotgalibacillus</taxon>
    </lineage>
</organism>
<name>A0A0B5AZC2_9BACL</name>
<accession>A0A0B5AZC2</accession>
<geneLocation type="plasmid" evidence="2"/>
<keyword evidence="1" id="KW-0614">Plasmid</keyword>
<proteinExistence type="predicted"/>
<dbReference type="AlphaFoldDB" id="A0A0B5AZC2"/>
<dbReference type="BioCyc" id="JESP1508404:G14D9-13255-MONOMER"/>
<gene>
    <name evidence="1" type="ORF">JMA_39710</name>
</gene>
<dbReference type="Proteomes" id="UP000031449">
    <property type="component" value="Plasmid unnamed"/>
</dbReference>
<reference evidence="1 2" key="1">
    <citation type="submission" date="2014-08" db="EMBL/GenBank/DDBJ databases">
        <title>Complete genome of a marine bacteria Jeotgalibacillus malaysiensis.</title>
        <authorList>
            <person name="Yaakop A.S."/>
            <person name="Chan K.-G."/>
            <person name="Goh K.M."/>
        </authorList>
    </citation>
    <scope>NUCLEOTIDE SEQUENCE [LARGE SCALE GENOMIC DNA]</scope>
    <source>
        <strain evidence="1 2">D5</strain>
        <plasmid evidence="2">Plasmid</plasmid>
    </source>
</reference>
<keyword evidence="2" id="KW-1185">Reference proteome</keyword>
<dbReference type="EMBL" id="CP009417">
    <property type="protein sequence ID" value="AJD93289.1"/>
    <property type="molecule type" value="Genomic_DNA"/>
</dbReference>
<protein>
    <submittedName>
        <fullName evidence="1">Uncharacterized protein</fullName>
    </submittedName>
</protein>
<evidence type="ECO:0000313" key="2">
    <source>
        <dbReference type="Proteomes" id="UP000031449"/>
    </source>
</evidence>